<feature type="region of interest" description="Disordered" evidence="1">
    <location>
        <begin position="1"/>
        <end position="31"/>
    </location>
</feature>
<name>A0A2I0WGW5_9ASPA</name>
<dbReference type="PROSITE" id="PS51257">
    <property type="entry name" value="PROKAR_LIPOPROTEIN"/>
    <property type="match status" value="1"/>
</dbReference>
<evidence type="ECO:0000313" key="3">
    <source>
        <dbReference type="Proteomes" id="UP000233837"/>
    </source>
</evidence>
<reference evidence="2 3" key="2">
    <citation type="journal article" date="2017" name="Nature">
        <title>The Apostasia genome and the evolution of orchids.</title>
        <authorList>
            <person name="Zhang G.Q."/>
            <person name="Liu K.W."/>
            <person name="Li Z."/>
            <person name="Lohaus R."/>
            <person name="Hsiao Y.Y."/>
            <person name="Niu S.C."/>
            <person name="Wang J.Y."/>
            <person name="Lin Y.C."/>
            <person name="Xu Q."/>
            <person name="Chen L.J."/>
            <person name="Yoshida K."/>
            <person name="Fujiwara S."/>
            <person name="Wang Z.W."/>
            <person name="Zhang Y.Q."/>
            <person name="Mitsuda N."/>
            <person name="Wang M."/>
            <person name="Liu G.H."/>
            <person name="Pecoraro L."/>
            <person name="Huang H.X."/>
            <person name="Xiao X.J."/>
            <person name="Lin M."/>
            <person name="Wu X.Y."/>
            <person name="Wu W.L."/>
            <person name="Chen Y.Y."/>
            <person name="Chang S.B."/>
            <person name="Sakamoto S."/>
            <person name="Ohme-Takagi M."/>
            <person name="Yagi M."/>
            <person name="Zeng S.J."/>
            <person name="Shen C.Y."/>
            <person name="Yeh C.M."/>
            <person name="Luo Y.B."/>
            <person name="Tsai W.C."/>
            <person name="Van de Peer Y."/>
            <person name="Liu Z.J."/>
        </authorList>
    </citation>
    <scope>NUCLEOTIDE SEQUENCE [LARGE SCALE GENOMIC DNA]</scope>
    <source>
        <tissue evidence="2">The whole plant</tissue>
    </source>
</reference>
<dbReference type="STRING" id="906689.A0A2I0WGW5"/>
<proteinExistence type="predicted"/>
<dbReference type="Proteomes" id="UP000233837">
    <property type="component" value="Unassembled WGS sequence"/>
</dbReference>
<dbReference type="PANTHER" id="PTHR33168">
    <property type="entry name" value="STRESS INDUCED PROTEIN-RELATED"/>
    <property type="match status" value="1"/>
</dbReference>
<keyword evidence="3" id="KW-1185">Reference proteome</keyword>
<reference evidence="2 3" key="1">
    <citation type="journal article" date="2016" name="Sci. Rep.">
        <title>The Dendrobium catenatum Lindl. genome sequence provides insights into polysaccharide synthase, floral development and adaptive evolution.</title>
        <authorList>
            <person name="Zhang G.Q."/>
            <person name="Xu Q."/>
            <person name="Bian C."/>
            <person name="Tsai W.C."/>
            <person name="Yeh C.M."/>
            <person name="Liu K.W."/>
            <person name="Yoshida K."/>
            <person name="Zhang L.S."/>
            <person name="Chang S.B."/>
            <person name="Chen F."/>
            <person name="Shi Y."/>
            <person name="Su Y.Y."/>
            <person name="Zhang Y.Q."/>
            <person name="Chen L.J."/>
            <person name="Yin Y."/>
            <person name="Lin M."/>
            <person name="Huang H."/>
            <person name="Deng H."/>
            <person name="Wang Z.W."/>
            <person name="Zhu S.L."/>
            <person name="Zhao X."/>
            <person name="Deng C."/>
            <person name="Niu S.C."/>
            <person name="Huang J."/>
            <person name="Wang M."/>
            <person name="Liu G.H."/>
            <person name="Yang H.J."/>
            <person name="Xiao X.J."/>
            <person name="Hsiao Y.Y."/>
            <person name="Wu W.L."/>
            <person name="Chen Y.Y."/>
            <person name="Mitsuda N."/>
            <person name="Ohme-Takagi M."/>
            <person name="Luo Y.B."/>
            <person name="Van de Peer Y."/>
            <person name="Liu Z.J."/>
        </authorList>
    </citation>
    <scope>NUCLEOTIDE SEQUENCE [LARGE SCALE GENOMIC DNA]</scope>
    <source>
        <tissue evidence="2">The whole plant</tissue>
    </source>
</reference>
<accession>A0A2I0WGW5</accession>
<gene>
    <name evidence="2" type="ORF">MA16_Dca020675</name>
</gene>
<evidence type="ECO:0000256" key="1">
    <source>
        <dbReference type="SAM" id="MobiDB-lite"/>
    </source>
</evidence>
<organism evidence="2 3">
    <name type="scientific">Dendrobium catenatum</name>
    <dbReference type="NCBI Taxonomy" id="906689"/>
    <lineage>
        <taxon>Eukaryota</taxon>
        <taxon>Viridiplantae</taxon>
        <taxon>Streptophyta</taxon>
        <taxon>Embryophyta</taxon>
        <taxon>Tracheophyta</taxon>
        <taxon>Spermatophyta</taxon>
        <taxon>Magnoliopsida</taxon>
        <taxon>Liliopsida</taxon>
        <taxon>Asparagales</taxon>
        <taxon>Orchidaceae</taxon>
        <taxon>Epidendroideae</taxon>
        <taxon>Malaxideae</taxon>
        <taxon>Dendrobiinae</taxon>
        <taxon>Dendrobium</taxon>
    </lineage>
</organism>
<dbReference type="AlphaFoldDB" id="A0A2I0WGW5"/>
<evidence type="ECO:0000313" key="2">
    <source>
        <dbReference type="EMBL" id="PKU74903.1"/>
    </source>
</evidence>
<protein>
    <submittedName>
        <fullName evidence="2">Uncharacterized protein</fullName>
    </submittedName>
</protein>
<sequence>MAHVRDEPDSPSAPLPLRTRHHHSSSASSSCSCFSSCFGRSATVYDGTPSPVSLSRSPSSWFRSKASEHIKCPNFISNIGKRRHHSADFKYDPLSYALNFDEGSNDDTHTTDDIRYRGFIARLPASPLSSRFPPEETEAEVMSWHGHLRLIILNNTSDIQLPVTDNIDSKKINLSIIEDIKGNPNLPSG</sequence>
<dbReference type="EMBL" id="KZ502663">
    <property type="protein sequence ID" value="PKU74903.1"/>
    <property type="molecule type" value="Genomic_DNA"/>
</dbReference>